<evidence type="ECO:0000313" key="9">
    <source>
        <dbReference type="EMBL" id="CAI2768181.1"/>
    </source>
</evidence>
<dbReference type="KEGG" id="fcs:TRV642_3381"/>
<feature type="transmembrane region" description="Helical" evidence="7">
    <location>
        <begin position="227"/>
        <end position="247"/>
    </location>
</feature>
<feature type="transmembrane region" description="Helical" evidence="7">
    <location>
        <begin position="193"/>
        <end position="212"/>
    </location>
</feature>
<dbReference type="CDD" id="cd01610">
    <property type="entry name" value="PAP2_like"/>
    <property type="match status" value="1"/>
</dbReference>
<evidence type="ECO:0000256" key="3">
    <source>
        <dbReference type="ARBA" id="ARBA00022692"/>
    </source>
</evidence>
<dbReference type="SUPFAM" id="SSF48317">
    <property type="entry name" value="Acid phosphatase/Vanadium-dependent haloperoxidase"/>
    <property type="match status" value="1"/>
</dbReference>
<organism evidence="9 10">
    <name type="scientific">Flavobacterium collinsii</name>
    <dbReference type="NCBI Taxonomy" id="1114861"/>
    <lineage>
        <taxon>Bacteria</taxon>
        <taxon>Pseudomonadati</taxon>
        <taxon>Bacteroidota</taxon>
        <taxon>Flavobacteriia</taxon>
        <taxon>Flavobacteriales</taxon>
        <taxon>Flavobacteriaceae</taxon>
        <taxon>Flavobacterium</taxon>
    </lineage>
</organism>
<protein>
    <submittedName>
        <fullName evidence="9">AcidPPc domain-containing protein</fullName>
    </submittedName>
</protein>
<keyword evidence="4" id="KW-0378">Hydrolase</keyword>
<sequence>MNTYIIANYSRLKPFLFFLPTLFLAAIVLFLYNRNALNTDQYIQIQKDSFYFINHHFGQYPSLEYNLTQLGDAFIFLSFLSVLIIYAPKLWEALLSGLLFSLLFSCPLKNLFSVPRPAATFNNDSFFIVGKALCGHNSLPSGHSIVTFTILTVLLYAFMPKNLKMKVLWYFAILIIGSILVLTRVGVGAHYPFDTLIGGILGYISGLLGIFISRKYRIFSWINNRKYYPVFIVLFLICSICLINKIINEDLVIFYLAFISLAVSLYKITTLSIYEITALYAKK</sequence>
<feature type="transmembrane region" description="Helical" evidence="7">
    <location>
        <begin position="167"/>
        <end position="187"/>
    </location>
</feature>
<dbReference type="PANTHER" id="PTHR14969:SF62">
    <property type="entry name" value="DECAPRENYLPHOSPHORYL-5-PHOSPHORIBOSE PHOSPHATASE RV3807C-RELATED"/>
    <property type="match status" value="1"/>
</dbReference>
<evidence type="ECO:0000259" key="8">
    <source>
        <dbReference type="SMART" id="SM00014"/>
    </source>
</evidence>
<evidence type="ECO:0000256" key="2">
    <source>
        <dbReference type="ARBA" id="ARBA00022475"/>
    </source>
</evidence>
<keyword evidence="3 7" id="KW-0812">Transmembrane</keyword>
<evidence type="ECO:0000256" key="7">
    <source>
        <dbReference type="SAM" id="Phobius"/>
    </source>
</evidence>
<name>A0A9W4TJ30_9FLAO</name>
<keyword evidence="6 7" id="KW-0472">Membrane</keyword>
<dbReference type="RefSeq" id="WP_263360852.1">
    <property type="nucleotide sequence ID" value="NZ_OX336425.1"/>
</dbReference>
<evidence type="ECO:0000256" key="6">
    <source>
        <dbReference type="ARBA" id="ARBA00023136"/>
    </source>
</evidence>
<evidence type="ECO:0000256" key="4">
    <source>
        <dbReference type="ARBA" id="ARBA00022801"/>
    </source>
</evidence>
<dbReference type="AlphaFoldDB" id="A0A9W4TJ30"/>
<feature type="transmembrane region" description="Helical" evidence="7">
    <location>
        <begin position="67"/>
        <end position="86"/>
    </location>
</feature>
<dbReference type="GO" id="GO:0016787">
    <property type="term" value="F:hydrolase activity"/>
    <property type="evidence" value="ECO:0007669"/>
    <property type="project" value="UniProtKB-KW"/>
</dbReference>
<dbReference type="GO" id="GO:0005886">
    <property type="term" value="C:plasma membrane"/>
    <property type="evidence" value="ECO:0007669"/>
    <property type="project" value="UniProtKB-SubCell"/>
</dbReference>
<dbReference type="Pfam" id="PF01569">
    <property type="entry name" value="PAP2"/>
    <property type="match status" value="1"/>
</dbReference>
<feature type="transmembrane region" description="Helical" evidence="7">
    <location>
        <begin position="253"/>
        <end position="274"/>
    </location>
</feature>
<feature type="transmembrane region" description="Helical" evidence="7">
    <location>
        <begin position="12"/>
        <end position="32"/>
    </location>
</feature>
<accession>A0A9W4TJ30</accession>
<evidence type="ECO:0000256" key="5">
    <source>
        <dbReference type="ARBA" id="ARBA00022989"/>
    </source>
</evidence>
<feature type="domain" description="Phosphatidic acid phosphatase type 2/haloperoxidase" evidence="8">
    <location>
        <begin position="93"/>
        <end position="210"/>
    </location>
</feature>
<keyword evidence="2" id="KW-1003">Cell membrane</keyword>
<dbReference type="InterPro" id="IPR036938">
    <property type="entry name" value="PAP2/HPO_sf"/>
</dbReference>
<evidence type="ECO:0000313" key="10">
    <source>
        <dbReference type="Proteomes" id="UP001152749"/>
    </source>
</evidence>
<comment type="subcellular location">
    <subcellularLocation>
        <location evidence="1">Cell membrane</location>
        <topology evidence="1">Multi-pass membrane protein</topology>
    </subcellularLocation>
</comment>
<reference evidence="9" key="1">
    <citation type="submission" date="2022-09" db="EMBL/GenBank/DDBJ databases">
        <authorList>
            <person name="Duchaud E."/>
        </authorList>
    </citation>
    <scope>NUCLEOTIDE SEQUENCE</scope>
    <source>
        <strain evidence="9">TRV642</strain>
    </source>
</reference>
<feature type="transmembrane region" description="Helical" evidence="7">
    <location>
        <begin position="141"/>
        <end position="158"/>
    </location>
</feature>
<gene>
    <name evidence="9" type="ORF">TRV642_3381</name>
</gene>
<proteinExistence type="predicted"/>
<dbReference type="SMART" id="SM00014">
    <property type="entry name" value="acidPPc"/>
    <property type="match status" value="1"/>
</dbReference>
<dbReference type="PANTHER" id="PTHR14969">
    <property type="entry name" value="SPHINGOSINE-1-PHOSPHATE PHOSPHOHYDROLASE"/>
    <property type="match status" value="1"/>
</dbReference>
<dbReference type="Gene3D" id="1.20.144.10">
    <property type="entry name" value="Phosphatidic acid phosphatase type 2/haloperoxidase"/>
    <property type="match status" value="1"/>
</dbReference>
<evidence type="ECO:0000256" key="1">
    <source>
        <dbReference type="ARBA" id="ARBA00004651"/>
    </source>
</evidence>
<dbReference type="EMBL" id="OX336425">
    <property type="protein sequence ID" value="CAI2768181.1"/>
    <property type="molecule type" value="Genomic_DNA"/>
</dbReference>
<dbReference type="Proteomes" id="UP001152749">
    <property type="component" value="Chromosome"/>
</dbReference>
<dbReference type="InterPro" id="IPR000326">
    <property type="entry name" value="PAP2/HPO"/>
</dbReference>
<keyword evidence="5 7" id="KW-1133">Transmembrane helix</keyword>